<name>A0AAN6KX45_9PEZI</name>
<proteinExistence type="predicted"/>
<dbReference type="Proteomes" id="UP001168146">
    <property type="component" value="Unassembled WGS sequence"/>
</dbReference>
<accession>A0AAN6KX45</accession>
<dbReference type="GO" id="GO:0008270">
    <property type="term" value="F:zinc ion binding"/>
    <property type="evidence" value="ECO:0007669"/>
    <property type="project" value="InterPro"/>
</dbReference>
<dbReference type="SUPFAM" id="SSF57701">
    <property type="entry name" value="Zn2/Cys6 DNA-binding domain"/>
    <property type="match status" value="1"/>
</dbReference>
<keyword evidence="1" id="KW-0539">Nucleus</keyword>
<keyword evidence="5" id="KW-1185">Reference proteome</keyword>
<evidence type="ECO:0000256" key="1">
    <source>
        <dbReference type="ARBA" id="ARBA00023242"/>
    </source>
</evidence>
<dbReference type="PANTHER" id="PTHR47784">
    <property type="entry name" value="STEROL UPTAKE CONTROL PROTEIN 2"/>
    <property type="match status" value="1"/>
</dbReference>
<gene>
    <name evidence="3" type="ORF">LTR82_003139</name>
    <name evidence="4" type="ORF">LTR91_003570</name>
</gene>
<dbReference type="EMBL" id="JAUJLE010000019">
    <property type="protein sequence ID" value="KAK1006960.1"/>
    <property type="molecule type" value="Genomic_DNA"/>
</dbReference>
<protein>
    <recommendedName>
        <fullName evidence="2">Zn(2)-C6 fungal-type domain-containing protein</fullName>
    </recommendedName>
</protein>
<evidence type="ECO:0000313" key="5">
    <source>
        <dbReference type="Proteomes" id="UP001175353"/>
    </source>
</evidence>
<dbReference type="InterPro" id="IPR053157">
    <property type="entry name" value="Sterol_Uptake_Regulator"/>
</dbReference>
<dbReference type="AlphaFoldDB" id="A0AAN6KX45"/>
<dbReference type="Proteomes" id="UP001175353">
    <property type="component" value="Unassembled WGS sequence"/>
</dbReference>
<dbReference type="Pfam" id="PF00172">
    <property type="entry name" value="Zn_clus"/>
    <property type="match status" value="1"/>
</dbReference>
<evidence type="ECO:0000259" key="2">
    <source>
        <dbReference type="PROSITE" id="PS50048"/>
    </source>
</evidence>
<dbReference type="InterPro" id="IPR001138">
    <property type="entry name" value="Zn2Cys6_DnaBD"/>
</dbReference>
<evidence type="ECO:0000313" key="4">
    <source>
        <dbReference type="EMBL" id="KAK1006960.1"/>
    </source>
</evidence>
<dbReference type="SMART" id="SM00066">
    <property type="entry name" value="GAL4"/>
    <property type="match status" value="1"/>
</dbReference>
<dbReference type="EMBL" id="JASUXU010000006">
    <property type="protein sequence ID" value="KAK0325604.1"/>
    <property type="molecule type" value="Genomic_DNA"/>
</dbReference>
<comment type="caution">
    <text evidence="4">The sequence shown here is derived from an EMBL/GenBank/DDBJ whole genome shotgun (WGS) entry which is preliminary data.</text>
</comment>
<organism evidence="4 5">
    <name type="scientific">Friedmanniomyces endolithicus</name>
    <dbReference type="NCBI Taxonomy" id="329885"/>
    <lineage>
        <taxon>Eukaryota</taxon>
        <taxon>Fungi</taxon>
        <taxon>Dikarya</taxon>
        <taxon>Ascomycota</taxon>
        <taxon>Pezizomycotina</taxon>
        <taxon>Dothideomycetes</taxon>
        <taxon>Dothideomycetidae</taxon>
        <taxon>Mycosphaerellales</taxon>
        <taxon>Teratosphaeriaceae</taxon>
        <taxon>Friedmanniomyces</taxon>
    </lineage>
</organism>
<dbReference type="GO" id="GO:0001228">
    <property type="term" value="F:DNA-binding transcription activator activity, RNA polymerase II-specific"/>
    <property type="evidence" value="ECO:0007669"/>
    <property type="project" value="TreeGrafter"/>
</dbReference>
<dbReference type="Gene3D" id="4.10.240.10">
    <property type="entry name" value="Zn(2)-C6 fungal-type DNA-binding domain"/>
    <property type="match status" value="1"/>
</dbReference>
<dbReference type="InterPro" id="IPR036864">
    <property type="entry name" value="Zn2-C6_fun-type_DNA-bd_sf"/>
</dbReference>
<dbReference type="CDD" id="cd00067">
    <property type="entry name" value="GAL4"/>
    <property type="match status" value="1"/>
</dbReference>
<reference evidence="4" key="2">
    <citation type="submission" date="2023-06" db="EMBL/GenBank/DDBJ databases">
        <title>Black Yeasts Isolated from many extreme environments.</title>
        <authorList>
            <person name="Coleine C."/>
            <person name="Stajich J.E."/>
            <person name="Selbmann L."/>
        </authorList>
    </citation>
    <scope>NUCLEOTIDE SEQUENCE</scope>
    <source>
        <strain evidence="4">CCFEE 5200</strain>
    </source>
</reference>
<evidence type="ECO:0000313" key="3">
    <source>
        <dbReference type="EMBL" id="KAK0325604.1"/>
    </source>
</evidence>
<dbReference type="PANTHER" id="PTHR47784:SF9">
    <property type="entry name" value="ZN(II)2CYS6 TRANSCRIPTION FACTOR (EUROFUNG)"/>
    <property type="match status" value="1"/>
</dbReference>
<sequence>MSTFDITVFRANPDASLRRRTHKKSRDGCLACKQRRTKCGEERPRCVKCSNSKTACIYDTESSAQLRSGKTRLRDGPLLIPPGSLTTAAQTMAVDGVRIRLSDLSALDQHSPAASISTVRLLQHFQSIASTTLGDSTVQHVMSSHVAHNSWSQPYTMHMLLAVSSAHLKRLSPTSTTPEASLRFTLAEAEHWHNGLALYRAALASPASRSATAHNVDALIGTTFLSVIFAFALEDQIPADAFLTNYDEAVAHALSPLAAGSGILALDQAVPMQSAVAWMPVLRKGNDRAGTYTDQSPGTAGLPPTFVRLCGVDEGSSATNNEYHSILRLLAPLLMLERSVEHFTKLIAFGGRTFGLFRPLLRKRDARALLLLAYWIALLRQLDQWWLNVRVRSSCAAIVTYLRTVGDPGVDALLAFPASGGKGGYEYLWDSPVQE</sequence>
<dbReference type="PROSITE" id="PS00463">
    <property type="entry name" value="ZN2_CY6_FUNGAL_1"/>
    <property type="match status" value="1"/>
</dbReference>
<dbReference type="PROSITE" id="PS50048">
    <property type="entry name" value="ZN2_CY6_FUNGAL_2"/>
    <property type="match status" value="1"/>
</dbReference>
<feature type="domain" description="Zn(2)-C6 fungal-type" evidence="2">
    <location>
        <begin position="28"/>
        <end position="58"/>
    </location>
</feature>
<reference evidence="3" key="1">
    <citation type="submission" date="2021-12" db="EMBL/GenBank/DDBJ databases">
        <title>Black yeast isolated from Biological Soil Crust.</title>
        <authorList>
            <person name="Kurbessoian T."/>
        </authorList>
    </citation>
    <scope>NUCLEOTIDE SEQUENCE</scope>
    <source>
        <strain evidence="3">CCFEE 5208</strain>
    </source>
</reference>